<evidence type="ECO:0000313" key="6">
    <source>
        <dbReference type="Proteomes" id="UP001304895"/>
    </source>
</evidence>
<evidence type="ECO:0000313" key="5">
    <source>
        <dbReference type="EMBL" id="KAK4130137.1"/>
    </source>
</evidence>
<organism evidence="5 6">
    <name type="scientific">Trichocladium antarcticum</name>
    <dbReference type="NCBI Taxonomy" id="1450529"/>
    <lineage>
        <taxon>Eukaryota</taxon>
        <taxon>Fungi</taxon>
        <taxon>Dikarya</taxon>
        <taxon>Ascomycota</taxon>
        <taxon>Pezizomycotina</taxon>
        <taxon>Sordariomycetes</taxon>
        <taxon>Sordariomycetidae</taxon>
        <taxon>Sordariales</taxon>
        <taxon>Chaetomiaceae</taxon>
        <taxon>Trichocladium</taxon>
    </lineage>
</organism>
<evidence type="ECO:0000256" key="2">
    <source>
        <dbReference type="SAM" id="Phobius"/>
    </source>
</evidence>
<evidence type="ECO:0000259" key="4">
    <source>
        <dbReference type="Pfam" id="PF24854"/>
    </source>
</evidence>
<reference evidence="5" key="2">
    <citation type="submission" date="2023-05" db="EMBL/GenBank/DDBJ databases">
        <authorList>
            <consortium name="Lawrence Berkeley National Laboratory"/>
            <person name="Steindorff A."/>
            <person name="Hensen N."/>
            <person name="Bonometti L."/>
            <person name="Westerberg I."/>
            <person name="Brannstrom I.O."/>
            <person name="Guillou S."/>
            <person name="Cros-Aarteil S."/>
            <person name="Calhoun S."/>
            <person name="Haridas S."/>
            <person name="Kuo A."/>
            <person name="Mondo S."/>
            <person name="Pangilinan J."/>
            <person name="Riley R."/>
            <person name="Labutti K."/>
            <person name="Andreopoulos B."/>
            <person name="Lipzen A."/>
            <person name="Chen C."/>
            <person name="Yanf M."/>
            <person name="Daum C."/>
            <person name="Ng V."/>
            <person name="Clum A."/>
            <person name="Ohm R."/>
            <person name="Martin F."/>
            <person name="Silar P."/>
            <person name="Natvig D."/>
            <person name="Lalanne C."/>
            <person name="Gautier V."/>
            <person name="Ament-Velasquez S.L."/>
            <person name="Kruys A."/>
            <person name="Hutchinson M.I."/>
            <person name="Powell A.J."/>
            <person name="Barry K."/>
            <person name="Miller A.N."/>
            <person name="Grigoriev I.V."/>
            <person name="Debuchy R."/>
            <person name="Gladieux P."/>
            <person name="Thoren M.H."/>
            <person name="Johannesson H."/>
        </authorList>
    </citation>
    <scope>NUCLEOTIDE SEQUENCE</scope>
    <source>
        <strain evidence="5">CBS 123565</strain>
    </source>
</reference>
<feature type="compositionally biased region" description="Basic residues" evidence="1">
    <location>
        <begin position="338"/>
        <end position="358"/>
    </location>
</feature>
<feature type="region of interest" description="Disordered" evidence="1">
    <location>
        <begin position="338"/>
        <end position="394"/>
    </location>
</feature>
<dbReference type="Pfam" id="PF24854">
    <property type="entry name" value="DUF7728"/>
    <property type="match status" value="1"/>
</dbReference>
<keyword evidence="2" id="KW-0812">Transmembrane</keyword>
<feature type="compositionally biased region" description="Basic and acidic residues" evidence="1">
    <location>
        <begin position="385"/>
        <end position="394"/>
    </location>
</feature>
<dbReference type="AlphaFoldDB" id="A0AAN6UBU5"/>
<evidence type="ECO:0000256" key="3">
    <source>
        <dbReference type="SAM" id="SignalP"/>
    </source>
</evidence>
<feature type="compositionally biased region" description="Basic residues" evidence="1">
    <location>
        <begin position="261"/>
        <end position="274"/>
    </location>
</feature>
<sequence>MLLKPLTVAAGLLAAPAAHAFLIPPEVSDADIHIANTLEAAGPHLVETRNVNIECPGCPILVRGPQGKGIQLQIDRPTHLELTFDIDHQSDFDRLVVNGFGLYPSSDSRHASLLAPQTIDQDHDDDDHKEDPHHLIPQPQRLGFGLHASAGKKDADGGLELVELELQVIEVGVAFIDGIPNVKVQLVKDTSGRLTIVRIEKGESKKVLGASPQECTTAMCKMIAAAREKLKGMRPFKNCHGGGMKGGVAPPAPAPGEAPPHHPHHHHGHHNGHHNGHDGGQWRAPYRKHSWGQLFKNIASHIILPVLIGIVAGVAVSLIGMVVGSMIVSVYRVFSRRGRRHHRHHHRHHSGHAHHKTSRKEAAAVSEEKSGLIEHQDPPPSYEEETAKADQDQV</sequence>
<feature type="transmembrane region" description="Helical" evidence="2">
    <location>
        <begin position="302"/>
        <end position="334"/>
    </location>
</feature>
<keyword evidence="6" id="KW-1185">Reference proteome</keyword>
<keyword evidence="2" id="KW-0472">Membrane</keyword>
<dbReference type="PANTHER" id="PTHR40622">
    <property type="match status" value="1"/>
</dbReference>
<feature type="signal peptide" evidence="3">
    <location>
        <begin position="1"/>
        <end position="20"/>
    </location>
</feature>
<accession>A0AAN6UBU5</accession>
<protein>
    <recommendedName>
        <fullName evidence="4">DUF7728 domain-containing protein</fullName>
    </recommendedName>
</protein>
<feature type="chain" id="PRO_5043021194" description="DUF7728 domain-containing protein" evidence="3">
    <location>
        <begin position="21"/>
        <end position="394"/>
    </location>
</feature>
<name>A0AAN6UBU5_9PEZI</name>
<dbReference type="Proteomes" id="UP001304895">
    <property type="component" value="Unassembled WGS sequence"/>
</dbReference>
<feature type="compositionally biased region" description="Basic and acidic residues" evidence="1">
    <location>
        <begin position="359"/>
        <end position="377"/>
    </location>
</feature>
<feature type="domain" description="DUF7728" evidence="4">
    <location>
        <begin position="47"/>
        <end position="204"/>
    </location>
</feature>
<keyword evidence="2" id="KW-1133">Transmembrane helix</keyword>
<keyword evidence="3" id="KW-0732">Signal</keyword>
<proteinExistence type="predicted"/>
<reference evidence="5" key="1">
    <citation type="journal article" date="2023" name="Mol. Phylogenet. Evol.">
        <title>Genome-scale phylogeny and comparative genomics of the fungal order Sordariales.</title>
        <authorList>
            <person name="Hensen N."/>
            <person name="Bonometti L."/>
            <person name="Westerberg I."/>
            <person name="Brannstrom I.O."/>
            <person name="Guillou S."/>
            <person name="Cros-Aarteil S."/>
            <person name="Calhoun S."/>
            <person name="Haridas S."/>
            <person name="Kuo A."/>
            <person name="Mondo S."/>
            <person name="Pangilinan J."/>
            <person name="Riley R."/>
            <person name="LaButti K."/>
            <person name="Andreopoulos B."/>
            <person name="Lipzen A."/>
            <person name="Chen C."/>
            <person name="Yan M."/>
            <person name="Daum C."/>
            <person name="Ng V."/>
            <person name="Clum A."/>
            <person name="Steindorff A."/>
            <person name="Ohm R.A."/>
            <person name="Martin F."/>
            <person name="Silar P."/>
            <person name="Natvig D.O."/>
            <person name="Lalanne C."/>
            <person name="Gautier V."/>
            <person name="Ament-Velasquez S.L."/>
            <person name="Kruys A."/>
            <person name="Hutchinson M.I."/>
            <person name="Powell A.J."/>
            <person name="Barry K."/>
            <person name="Miller A.N."/>
            <person name="Grigoriev I.V."/>
            <person name="Debuchy R."/>
            <person name="Gladieux P."/>
            <person name="Hiltunen Thoren M."/>
            <person name="Johannesson H."/>
        </authorList>
    </citation>
    <scope>NUCLEOTIDE SEQUENCE</scope>
    <source>
        <strain evidence="5">CBS 123565</strain>
    </source>
</reference>
<dbReference type="EMBL" id="MU853442">
    <property type="protein sequence ID" value="KAK4130137.1"/>
    <property type="molecule type" value="Genomic_DNA"/>
</dbReference>
<dbReference type="InterPro" id="IPR056145">
    <property type="entry name" value="DUF7728"/>
</dbReference>
<evidence type="ECO:0000256" key="1">
    <source>
        <dbReference type="SAM" id="MobiDB-lite"/>
    </source>
</evidence>
<comment type="caution">
    <text evidence="5">The sequence shown here is derived from an EMBL/GenBank/DDBJ whole genome shotgun (WGS) entry which is preliminary data.</text>
</comment>
<feature type="region of interest" description="Disordered" evidence="1">
    <location>
        <begin position="243"/>
        <end position="284"/>
    </location>
</feature>
<gene>
    <name evidence="5" type="ORF">BT67DRAFT_392026</name>
</gene>
<dbReference type="PANTHER" id="PTHR40622:SF1">
    <property type="match status" value="1"/>
</dbReference>